<sequence>MENPNYEHENGKQQNPAVNNGNLPFNYDTVNHDIVLTFDDVQSAKHSLNLETLLTRNTKDACLKNLTIYTKKKFFILQWIFTYSIQDFVGDILAGITIGLTVIPQSLALASIAGVPAQYGLYSSFVGTFIYLLFGTSKVVPMGPTAIVALLTNNTIGNRGPMYATMLCFTTGAIQVLMSFTGLGIIVNFISVPVCSGFTSASAILVIMSQLKDLIGVKVGGGSLLKMIRVTLEHISGIGVWDTAMGLVCIATVMFLKAFSIMRIGPKEEELQTTWQKNVNRFIWAIGAFRNSFVVIVCSIICYWCIHDIHHDITSDISPSIPFKVIGKIPRGLPHFEWPNFSDNGTSFFDMVFSMGSGVIVIPLISLLETISLCKTFADGRPVDTDQELLAIGLANWGNSFFLGFPGAGAIARGALNYSSGVRTPLGGLYTGLTVMAALLFLTPYFYYIPKTSLAAVIIAASFTIFNVKVVKHIYKSKKRDLVLMLITFFACLFLPLEYGVLVGIVANVVFILCSAAKPKISIQVQQNRYGIKYLLLTPDRYLIFPSMEYVRETITKHGLALGIPVVIDGSKIFEADFTTAEVFSMISRDLSKKGQFLYLYNLKSSVINVFKGLKNCNVFLCANKDELDELLMKHFGATHFQEQYQNNTIWTTQM</sequence>
<gene>
    <name evidence="8 9 10 11 12" type="primary">LOC112684003</name>
</gene>
<proteinExistence type="predicted"/>
<feature type="transmembrane region" description="Helical" evidence="5">
    <location>
        <begin position="92"/>
        <end position="117"/>
    </location>
</feature>
<evidence type="ECO:0000259" key="6">
    <source>
        <dbReference type="Pfam" id="PF00916"/>
    </source>
</evidence>
<feature type="transmembrane region" description="Helical" evidence="5">
    <location>
        <begin position="348"/>
        <end position="369"/>
    </location>
</feature>
<name>A0A8B8FKD2_9HEMI</name>
<evidence type="ECO:0000313" key="8">
    <source>
        <dbReference type="RefSeq" id="XP_025411071.1"/>
    </source>
</evidence>
<dbReference type="PANTHER" id="PTHR11814">
    <property type="entry name" value="SULFATE TRANSPORTER"/>
    <property type="match status" value="1"/>
</dbReference>
<dbReference type="InterPro" id="IPR011547">
    <property type="entry name" value="SLC26A/SulP_dom"/>
</dbReference>
<feature type="transmembrane region" description="Helical" evidence="5">
    <location>
        <begin position="235"/>
        <end position="262"/>
    </location>
</feature>
<dbReference type="RefSeq" id="XP_025411075.1">
    <property type="nucleotide sequence ID" value="XM_025555290.1"/>
</dbReference>
<feature type="transmembrane region" description="Helical" evidence="5">
    <location>
        <begin position="483"/>
        <end position="513"/>
    </location>
</feature>
<dbReference type="GO" id="GO:0008271">
    <property type="term" value="F:secondary active sulfate transmembrane transporter activity"/>
    <property type="evidence" value="ECO:0007669"/>
    <property type="project" value="InterPro"/>
</dbReference>
<dbReference type="InterPro" id="IPR001902">
    <property type="entry name" value="SLC26A/SulP_fam"/>
</dbReference>
<dbReference type="Pfam" id="PF00916">
    <property type="entry name" value="Sulfate_transp"/>
    <property type="match status" value="1"/>
</dbReference>
<dbReference type="RefSeq" id="XP_025411074.1">
    <property type="nucleotide sequence ID" value="XM_025555289.1"/>
</dbReference>
<dbReference type="GO" id="GO:0016020">
    <property type="term" value="C:membrane"/>
    <property type="evidence" value="ECO:0007669"/>
    <property type="project" value="UniProtKB-SubCell"/>
</dbReference>
<comment type="subcellular location">
    <subcellularLocation>
        <location evidence="1">Membrane</location>
        <topology evidence="1">Multi-pass membrane protein</topology>
    </subcellularLocation>
</comment>
<evidence type="ECO:0000256" key="3">
    <source>
        <dbReference type="ARBA" id="ARBA00022989"/>
    </source>
</evidence>
<dbReference type="GeneID" id="112684003"/>
<evidence type="ECO:0000256" key="2">
    <source>
        <dbReference type="ARBA" id="ARBA00022692"/>
    </source>
</evidence>
<evidence type="ECO:0000313" key="12">
    <source>
        <dbReference type="RefSeq" id="XP_025411075.1"/>
    </source>
</evidence>
<dbReference type="CDD" id="cd07042">
    <property type="entry name" value="STAS_SulP_like_sulfate_transporter"/>
    <property type="match status" value="1"/>
</dbReference>
<evidence type="ECO:0000256" key="5">
    <source>
        <dbReference type="SAM" id="Phobius"/>
    </source>
</evidence>
<keyword evidence="3 5" id="KW-1133">Transmembrane helix</keyword>
<organism evidence="7 9">
    <name type="scientific">Sipha flava</name>
    <name type="common">yellow sugarcane aphid</name>
    <dbReference type="NCBI Taxonomy" id="143950"/>
    <lineage>
        <taxon>Eukaryota</taxon>
        <taxon>Metazoa</taxon>
        <taxon>Ecdysozoa</taxon>
        <taxon>Arthropoda</taxon>
        <taxon>Hexapoda</taxon>
        <taxon>Insecta</taxon>
        <taxon>Pterygota</taxon>
        <taxon>Neoptera</taxon>
        <taxon>Paraneoptera</taxon>
        <taxon>Hemiptera</taxon>
        <taxon>Sternorrhyncha</taxon>
        <taxon>Aphidomorpha</taxon>
        <taxon>Aphidoidea</taxon>
        <taxon>Aphididae</taxon>
        <taxon>Sipha</taxon>
    </lineage>
</organism>
<keyword evidence="7" id="KW-1185">Reference proteome</keyword>
<dbReference type="Proteomes" id="UP000694846">
    <property type="component" value="Unplaced"/>
</dbReference>
<feature type="transmembrane region" description="Helical" evidence="5">
    <location>
        <begin position="129"/>
        <end position="151"/>
    </location>
</feature>
<evidence type="ECO:0000313" key="9">
    <source>
        <dbReference type="RefSeq" id="XP_025411072.1"/>
    </source>
</evidence>
<feature type="transmembrane region" description="Helical" evidence="5">
    <location>
        <begin position="428"/>
        <end position="447"/>
    </location>
</feature>
<dbReference type="PROSITE" id="PS01130">
    <property type="entry name" value="SLC26A"/>
    <property type="match status" value="1"/>
</dbReference>
<dbReference type="RefSeq" id="XP_025411072.1">
    <property type="nucleotide sequence ID" value="XM_025555287.1"/>
</dbReference>
<dbReference type="RefSeq" id="XP_025411071.1">
    <property type="nucleotide sequence ID" value="XM_025555286.1"/>
</dbReference>
<feature type="transmembrane region" description="Helical" evidence="5">
    <location>
        <begin position="453"/>
        <end position="471"/>
    </location>
</feature>
<evidence type="ECO:0000256" key="4">
    <source>
        <dbReference type="ARBA" id="ARBA00023136"/>
    </source>
</evidence>
<protein>
    <submittedName>
        <fullName evidence="8 9">Sodium-independent sulfate anion transporter-like</fullName>
    </submittedName>
</protein>
<dbReference type="OrthoDB" id="288203at2759"/>
<dbReference type="AlphaFoldDB" id="A0A8B8FKD2"/>
<keyword evidence="4 5" id="KW-0472">Membrane</keyword>
<keyword evidence="2 5" id="KW-0812">Transmembrane</keyword>
<evidence type="ECO:0000256" key="1">
    <source>
        <dbReference type="ARBA" id="ARBA00004141"/>
    </source>
</evidence>
<dbReference type="RefSeq" id="XP_025411073.1">
    <property type="nucleotide sequence ID" value="XM_025555288.1"/>
</dbReference>
<evidence type="ECO:0000313" key="11">
    <source>
        <dbReference type="RefSeq" id="XP_025411074.1"/>
    </source>
</evidence>
<feature type="transmembrane region" description="Helical" evidence="5">
    <location>
        <begin position="282"/>
        <end position="306"/>
    </location>
</feature>
<feature type="domain" description="SLC26A/SulP transporter" evidence="6">
    <location>
        <begin position="88"/>
        <end position="488"/>
    </location>
</feature>
<feature type="transmembrane region" description="Helical" evidence="5">
    <location>
        <begin position="389"/>
        <end position="416"/>
    </location>
</feature>
<dbReference type="InterPro" id="IPR018045">
    <property type="entry name" value="S04_transporter_CS"/>
</dbReference>
<evidence type="ECO:0000313" key="7">
    <source>
        <dbReference type="Proteomes" id="UP000694846"/>
    </source>
</evidence>
<reference evidence="8 9" key="1">
    <citation type="submission" date="2025-04" db="UniProtKB">
        <authorList>
            <consortium name="RefSeq"/>
        </authorList>
    </citation>
    <scope>IDENTIFICATION</scope>
    <source>
        <tissue evidence="8 9">Whole body</tissue>
    </source>
</reference>
<evidence type="ECO:0000313" key="10">
    <source>
        <dbReference type="RefSeq" id="XP_025411073.1"/>
    </source>
</evidence>
<accession>A0A8B8FKD2</accession>